<evidence type="ECO:0000256" key="13">
    <source>
        <dbReference type="SAM" id="Phobius"/>
    </source>
</evidence>
<dbReference type="GO" id="GO:0016020">
    <property type="term" value="C:membrane"/>
    <property type="evidence" value="ECO:0007669"/>
    <property type="project" value="UniProtKB-SubCell"/>
</dbReference>
<feature type="domain" description="Peptidase M50" evidence="14">
    <location>
        <begin position="56"/>
        <end position="125"/>
    </location>
</feature>
<name>A0A917UKB8_9ACTN</name>
<evidence type="ECO:0000313" key="15">
    <source>
        <dbReference type="EMBL" id="GGJ63631.1"/>
    </source>
</evidence>
<evidence type="ECO:0000259" key="14">
    <source>
        <dbReference type="Pfam" id="PF02163"/>
    </source>
</evidence>
<evidence type="ECO:0000256" key="4">
    <source>
        <dbReference type="ARBA" id="ARBA00022670"/>
    </source>
</evidence>
<dbReference type="GO" id="GO:0046872">
    <property type="term" value="F:metal ion binding"/>
    <property type="evidence" value="ECO:0007669"/>
    <property type="project" value="UniProtKB-KW"/>
</dbReference>
<feature type="transmembrane region" description="Helical" evidence="13">
    <location>
        <begin position="190"/>
        <end position="206"/>
    </location>
</feature>
<comment type="cofactor">
    <cofactor evidence="1">
        <name>Zn(2+)</name>
        <dbReference type="ChEBI" id="CHEBI:29105"/>
    </cofactor>
</comment>
<feature type="compositionally biased region" description="Polar residues" evidence="12">
    <location>
        <begin position="243"/>
        <end position="252"/>
    </location>
</feature>
<evidence type="ECO:0000256" key="12">
    <source>
        <dbReference type="SAM" id="MobiDB-lite"/>
    </source>
</evidence>
<feature type="transmembrane region" description="Helical" evidence="13">
    <location>
        <begin position="212"/>
        <end position="229"/>
    </location>
</feature>
<keyword evidence="6" id="KW-0479">Metal-binding</keyword>
<dbReference type="PANTHER" id="PTHR39188:SF3">
    <property type="entry name" value="STAGE IV SPORULATION PROTEIN FB"/>
    <property type="match status" value="1"/>
</dbReference>
<protein>
    <recommendedName>
        <fullName evidence="14">Peptidase M50 domain-containing protein</fullName>
    </recommendedName>
</protein>
<keyword evidence="4" id="KW-0645">Protease</keyword>
<comment type="subcellular location">
    <subcellularLocation>
        <location evidence="2">Membrane</location>
        <topology evidence="2">Multi-pass membrane protein</topology>
    </subcellularLocation>
</comment>
<evidence type="ECO:0000313" key="16">
    <source>
        <dbReference type="Proteomes" id="UP000657574"/>
    </source>
</evidence>
<evidence type="ECO:0000256" key="7">
    <source>
        <dbReference type="ARBA" id="ARBA00022801"/>
    </source>
</evidence>
<keyword evidence="16" id="KW-1185">Reference proteome</keyword>
<accession>A0A917UKB8</accession>
<evidence type="ECO:0000256" key="10">
    <source>
        <dbReference type="ARBA" id="ARBA00023049"/>
    </source>
</evidence>
<dbReference type="Pfam" id="PF02163">
    <property type="entry name" value="Peptidase_M50"/>
    <property type="match status" value="2"/>
</dbReference>
<dbReference type="PANTHER" id="PTHR39188">
    <property type="entry name" value="MEMBRANE-ASSOCIATED ZINC METALLOPROTEASE M50B"/>
    <property type="match status" value="1"/>
</dbReference>
<feature type="transmembrane region" description="Helical" evidence="13">
    <location>
        <begin position="133"/>
        <end position="158"/>
    </location>
</feature>
<reference evidence="15" key="1">
    <citation type="journal article" date="2014" name="Int. J. Syst. Evol. Microbiol.">
        <title>Complete genome sequence of Corynebacterium casei LMG S-19264T (=DSM 44701T), isolated from a smear-ripened cheese.</title>
        <authorList>
            <consortium name="US DOE Joint Genome Institute (JGI-PGF)"/>
            <person name="Walter F."/>
            <person name="Albersmeier A."/>
            <person name="Kalinowski J."/>
            <person name="Ruckert C."/>
        </authorList>
    </citation>
    <scope>NUCLEOTIDE SEQUENCE</scope>
    <source>
        <strain evidence="15">JCM 3086</strain>
    </source>
</reference>
<keyword evidence="5 13" id="KW-0812">Transmembrane</keyword>
<evidence type="ECO:0000256" key="9">
    <source>
        <dbReference type="ARBA" id="ARBA00022989"/>
    </source>
</evidence>
<keyword evidence="9 13" id="KW-1133">Transmembrane helix</keyword>
<feature type="transmembrane region" description="Helical" evidence="13">
    <location>
        <begin position="104"/>
        <end position="127"/>
    </location>
</feature>
<dbReference type="InterPro" id="IPR008915">
    <property type="entry name" value="Peptidase_M50"/>
</dbReference>
<evidence type="ECO:0000256" key="3">
    <source>
        <dbReference type="ARBA" id="ARBA00007931"/>
    </source>
</evidence>
<keyword evidence="11 13" id="KW-0472">Membrane</keyword>
<dbReference type="GO" id="GO:0006508">
    <property type="term" value="P:proteolysis"/>
    <property type="evidence" value="ECO:0007669"/>
    <property type="project" value="UniProtKB-KW"/>
</dbReference>
<dbReference type="EMBL" id="BMQA01000076">
    <property type="protein sequence ID" value="GGJ63631.1"/>
    <property type="molecule type" value="Genomic_DNA"/>
</dbReference>
<evidence type="ECO:0000256" key="8">
    <source>
        <dbReference type="ARBA" id="ARBA00022833"/>
    </source>
</evidence>
<keyword evidence="10" id="KW-0482">Metalloprotease</keyword>
<feature type="transmembrane region" description="Helical" evidence="13">
    <location>
        <begin position="45"/>
        <end position="66"/>
    </location>
</feature>
<evidence type="ECO:0000256" key="2">
    <source>
        <dbReference type="ARBA" id="ARBA00004141"/>
    </source>
</evidence>
<comment type="similarity">
    <text evidence="3">Belongs to the peptidase M50B family.</text>
</comment>
<keyword evidence="7" id="KW-0378">Hydrolase</keyword>
<dbReference type="AlphaFoldDB" id="A0A917UKB8"/>
<dbReference type="RefSeq" id="WP_229841523.1">
    <property type="nucleotide sequence ID" value="NZ_BMQA01000076.1"/>
</dbReference>
<organism evidence="15 16">
    <name type="scientific">Streptomyces brasiliensis</name>
    <dbReference type="NCBI Taxonomy" id="1954"/>
    <lineage>
        <taxon>Bacteria</taxon>
        <taxon>Bacillati</taxon>
        <taxon>Actinomycetota</taxon>
        <taxon>Actinomycetes</taxon>
        <taxon>Kitasatosporales</taxon>
        <taxon>Streptomycetaceae</taxon>
        <taxon>Streptomyces</taxon>
    </lineage>
</organism>
<evidence type="ECO:0000256" key="6">
    <source>
        <dbReference type="ARBA" id="ARBA00022723"/>
    </source>
</evidence>
<evidence type="ECO:0000256" key="1">
    <source>
        <dbReference type="ARBA" id="ARBA00001947"/>
    </source>
</evidence>
<sequence>MKGSIRIGTVRGVTVQAHWTVPLIMLVLAYSLARTLPDYAPGFAPVLYGAAGVVSALLLLISLVVHEVAHALVARRAGITVRDVTLWALGGLTRTDEPPTARTAFAIAVSGPLASLLLGGIGLGAAAGAQAVLGWRILVAVLGWLGGMNLLLGVFNLLPAAPLDGGRVLHTLVWWHTADRDRARQVTGRGGRVVGLVLVAVGWLAFLRGMPAGLWLMVIGMLMSAAAAAERQWVTRTCSPCTTAVSSPTWPGSVSPPSPPTAWRSHRPRWADAPSSATRHSFPPAPGSGRAAWSASEACHPPVGCPPAAPDWARPRCGYRSARTAAATPRG</sequence>
<reference evidence="15" key="2">
    <citation type="submission" date="2020-09" db="EMBL/GenBank/DDBJ databases">
        <authorList>
            <person name="Sun Q."/>
            <person name="Ohkuma M."/>
        </authorList>
    </citation>
    <scope>NUCLEOTIDE SEQUENCE</scope>
    <source>
        <strain evidence="15">JCM 3086</strain>
    </source>
</reference>
<comment type="caution">
    <text evidence="15">The sequence shown here is derived from an EMBL/GenBank/DDBJ whole genome shotgun (WGS) entry which is preliminary data.</text>
</comment>
<dbReference type="GO" id="GO:0008237">
    <property type="term" value="F:metallopeptidase activity"/>
    <property type="evidence" value="ECO:0007669"/>
    <property type="project" value="UniProtKB-KW"/>
</dbReference>
<dbReference type="Proteomes" id="UP000657574">
    <property type="component" value="Unassembled WGS sequence"/>
</dbReference>
<evidence type="ECO:0000256" key="5">
    <source>
        <dbReference type="ARBA" id="ARBA00022692"/>
    </source>
</evidence>
<feature type="region of interest" description="Disordered" evidence="12">
    <location>
        <begin position="243"/>
        <end position="331"/>
    </location>
</feature>
<feature type="transmembrane region" description="Helical" evidence="13">
    <location>
        <begin position="12"/>
        <end position="33"/>
    </location>
</feature>
<proteinExistence type="inferred from homology"/>
<gene>
    <name evidence="15" type="ORF">GCM10010121_087800</name>
</gene>
<feature type="domain" description="Peptidase M50" evidence="14">
    <location>
        <begin position="138"/>
        <end position="192"/>
    </location>
</feature>
<keyword evidence="8" id="KW-0862">Zinc</keyword>
<evidence type="ECO:0000256" key="11">
    <source>
        <dbReference type="ARBA" id="ARBA00023136"/>
    </source>
</evidence>